<organism evidence="11 12">
    <name type="scientific">Dillenia turbinata</name>
    <dbReference type="NCBI Taxonomy" id="194707"/>
    <lineage>
        <taxon>Eukaryota</taxon>
        <taxon>Viridiplantae</taxon>
        <taxon>Streptophyta</taxon>
        <taxon>Embryophyta</taxon>
        <taxon>Tracheophyta</taxon>
        <taxon>Spermatophyta</taxon>
        <taxon>Magnoliopsida</taxon>
        <taxon>eudicotyledons</taxon>
        <taxon>Gunneridae</taxon>
        <taxon>Pentapetalae</taxon>
        <taxon>Dilleniales</taxon>
        <taxon>Dilleniaceae</taxon>
        <taxon>Dillenia</taxon>
    </lineage>
</organism>
<accession>A0AAN8ZLQ9</accession>
<gene>
    <name evidence="11" type="ORF">RJ641_032331</name>
</gene>
<evidence type="ECO:0000256" key="9">
    <source>
        <dbReference type="SAM" id="SignalP"/>
    </source>
</evidence>
<feature type="signal peptide" evidence="9">
    <location>
        <begin position="1"/>
        <end position="26"/>
    </location>
</feature>
<protein>
    <submittedName>
        <fullName evidence="11">Leucine-rich repeat</fullName>
    </submittedName>
</protein>
<dbReference type="SMART" id="SM00369">
    <property type="entry name" value="LRR_TYP"/>
    <property type="match status" value="6"/>
</dbReference>
<feature type="transmembrane region" description="Helical" evidence="8">
    <location>
        <begin position="415"/>
        <end position="440"/>
    </location>
</feature>
<dbReference type="FunFam" id="3.30.200.20:FF:000433">
    <property type="entry name" value="Predicted protein"/>
    <property type="match status" value="1"/>
</dbReference>
<keyword evidence="12" id="KW-1185">Reference proteome</keyword>
<dbReference type="Pfam" id="PF08263">
    <property type="entry name" value="LRRNT_2"/>
    <property type="match status" value="1"/>
</dbReference>
<dbReference type="InterPro" id="IPR001611">
    <property type="entry name" value="Leu-rich_rpt"/>
</dbReference>
<evidence type="ECO:0000256" key="2">
    <source>
        <dbReference type="ARBA" id="ARBA00022614"/>
    </source>
</evidence>
<dbReference type="Pfam" id="PF07714">
    <property type="entry name" value="PK_Tyr_Ser-Thr"/>
    <property type="match status" value="1"/>
</dbReference>
<feature type="region of interest" description="Disordered" evidence="7">
    <location>
        <begin position="811"/>
        <end position="871"/>
    </location>
</feature>
<dbReference type="GO" id="GO:0016020">
    <property type="term" value="C:membrane"/>
    <property type="evidence" value="ECO:0007669"/>
    <property type="project" value="UniProtKB-SubCell"/>
</dbReference>
<feature type="domain" description="Protein kinase" evidence="10">
    <location>
        <begin position="493"/>
        <end position="778"/>
    </location>
</feature>
<evidence type="ECO:0000259" key="10">
    <source>
        <dbReference type="PROSITE" id="PS50011"/>
    </source>
</evidence>
<evidence type="ECO:0000256" key="4">
    <source>
        <dbReference type="ARBA" id="ARBA00022737"/>
    </source>
</evidence>
<dbReference type="GO" id="GO:0005524">
    <property type="term" value="F:ATP binding"/>
    <property type="evidence" value="ECO:0007669"/>
    <property type="project" value="InterPro"/>
</dbReference>
<dbReference type="InterPro" id="IPR046959">
    <property type="entry name" value="PRK1-6/SRF4-like"/>
</dbReference>
<proteinExistence type="predicted"/>
<dbReference type="FunFam" id="1.10.510.10:FF:000448">
    <property type="entry name" value="Putative LRR receptor-like serine/threonine-protein kinase"/>
    <property type="match status" value="1"/>
</dbReference>
<sequence>MEGQNNLRRLLESLFFFLITINHSLAQQTRLSSEVEWTALLELRTSLGISAKDWPKKVDPCSQWKGITCREDGRVLEIKLTGLKRTNYALQNPQFSVDSLSNFTLLNSFNSSGFSLPGSIPTWFGQSLNSLKVLDLSSSSVAGAIPSSLGHLLSLSVLNLSNNLLTAAIPASLAQLSSLSVLDLASNYLSGTIPIELSALSKLRFLSLSNNTLAGSVPSELGNLSQLVELDLGLNSLSGSLPSSLRSLSNLKRLVIGSTGLEGLLPKEFSSLRQLEVLVLSNNKFDGALPDVFWSMPKLRFLDVSGNNLTGYLPNVSLSRNATNVVFNLSNNLFYGYLTTPVSGFRLIDLSSNYFQGNIADDYGSNANVSGNCLQNVPNQRSSDDCQGFYYIRDLPFDGSEAPAPSPEGHSNRRLTFILVGIFGGLGFVIILVLVIVLFVKVCDKRNSNQRGIANAGAVPEGGNLAPPKVPVNLSGLGESYTYEQMLLFTGDFSETNLIKHGHSGDLFRGILTSGFPIVIKKIDLQSSMRESCLLELEFFSKASHARFVPLLGHCFEHESEKFLVYKYMPNGDLSNSLHRLTDLEDDGLQSLDWITRLKIAIGTAEGLSYLHHECTPPLVHRDVQASSILLDDKFEVRLGSLSEVCAQVGDSHQSVITKLLRIPQMSEQGPPGPSSTTCAYDVYCFGKVLLELVTGKLGISKSDDATTREWLEHILSCISMYDKELVNRIVDPSLIVDEDLLEEVWAMAVVARSCLDPKPFRRPPMRYVLKALENPLKVVREENSVSARLRTTSSRRSWNAAFFGSWRHSSSESATIPGTTNREGIGGFKHPGVVGSHSSGNDLSSSHKRSSNEIFPEPIDMADIERQDEP</sequence>
<evidence type="ECO:0000256" key="5">
    <source>
        <dbReference type="ARBA" id="ARBA00022989"/>
    </source>
</evidence>
<keyword evidence="2" id="KW-0433">Leucine-rich repeat</keyword>
<keyword evidence="4" id="KW-0677">Repeat</keyword>
<evidence type="ECO:0000256" key="6">
    <source>
        <dbReference type="ARBA" id="ARBA00023136"/>
    </source>
</evidence>
<feature type="compositionally biased region" description="Polar residues" evidence="7">
    <location>
        <begin position="811"/>
        <end position="823"/>
    </location>
</feature>
<comment type="caution">
    <text evidence="11">The sequence shown here is derived from an EMBL/GenBank/DDBJ whole genome shotgun (WGS) entry which is preliminary data.</text>
</comment>
<evidence type="ECO:0000256" key="8">
    <source>
        <dbReference type="SAM" id="Phobius"/>
    </source>
</evidence>
<feature type="compositionally biased region" description="Low complexity" evidence="7">
    <location>
        <begin position="836"/>
        <end position="845"/>
    </location>
</feature>
<dbReference type="SUPFAM" id="SSF56112">
    <property type="entry name" value="Protein kinase-like (PK-like)"/>
    <property type="match status" value="1"/>
</dbReference>
<keyword evidence="5 8" id="KW-1133">Transmembrane helix</keyword>
<dbReference type="InterPro" id="IPR032675">
    <property type="entry name" value="LRR_dom_sf"/>
</dbReference>
<dbReference type="PANTHER" id="PTHR48007">
    <property type="entry name" value="LEUCINE-RICH REPEAT RECEPTOR-LIKE PROTEIN KINASE PXC1"/>
    <property type="match status" value="1"/>
</dbReference>
<keyword evidence="9" id="KW-0732">Signal</keyword>
<dbReference type="InterPro" id="IPR013210">
    <property type="entry name" value="LRR_N_plant-typ"/>
</dbReference>
<dbReference type="InterPro" id="IPR001245">
    <property type="entry name" value="Ser-Thr/Tyr_kinase_cat_dom"/>
</dbReference>
<dbReference type="InterPro" id="IPR003591">
    <property type="entry name" value="Leu-rich_rpt_typical-subtyp"/>
</dbReference>
<evidence type="ECO:0000313" key="12">
    <source>
        <dbReference type="Proteomes" id="UP001370490"/>
    </source>
</evidence>
<dbReference type="InterPro" id="IPR011009">
    <property type="entry name" value="Kinase-like_dom_sf"/>
</dbReference>
<evidence type="ECO:0000313" key="11">
    <source>
        <dbReference type="EMBL" id="KAK6938823.1"/>
    </source>
</evidence>
<name>A0AAN8ZLQ9_9MAGN</name>
<evidence type="ECO:0000256" key="1">
    <source>
        <dbReference type="ARBA" id="ARBA00004370"/>
    </source>
</evidence>
<dbReference type="Pfam" id="PF00560">
    <property type="entry name" value="LRR_1"/>
    <property type="match status" value="1"/>
</dbReference>
<dbReference type="GO" id="GO:0004672">
    <property type="term" value="F:protein kinase activity"/>
    <property type="evidence" value="ECO:0007669"/>
    <property type="project" value="InterPro"/>
</dbReference>
<dbReference type="Gene3D" id="3.80.10.10">
    <property type="entry name" value="Ribonuclease Inhibitor"/>
    <property type="match status" value="3"/>
</dbReference>
<evidence type="ECO:0000256" key="3">
    <source>
        <dbReference type="ARBA" id="ARBA00022692"/>
    </source>
</evidence>
<dbReference type="EMBL" id="JBAMMX010000006">
    <property type="protein sequence ID" value="KAK6938823.1"/>
    <property type="molecule type" value="Genomic_DNA"/>
</dbReference>
<keyword evidence="6 8" id="KW-0472">Membrane</keyword>
<dbReference type="PANTHER" id="PTHR48007:SF81">
    <property type="entry name" value="PROTEIN KINASE DOMAIN-CONTAINING PROTEIN"/>
    <property type="match status" value="1"/>
</dbReference>
<comment type="subcellular location">
    <subcellularLocation>
        <location evidence="1">Membrane</location>
    </subcellularLocation>
</comment>
<dbReference type="InterPro" id="IPR000719">
    <property type="entry name" value="Prot_kinase_dom"/>
</dbReference>
<dbReference type="SUPFAM" id="SSF52058">
    <property type="entry name" value="L domain-like"/>
    <property type="match status" value="1"/>
</dbReference>
<evidence type="ECO:0000256" key="7">
    <source>
        <dbReference type="SAM" id="MobiDB-lite"/>
    </source>
</evidence>
<reference evidence="11 12" key="1">
    <citation type="submission" date="2023-12" db="EMBL/GenBank/DDBJ databases">
        <title>A high-quality genome assembly for Dillenia turbinata (Dilleniales).</title>
        <authorList>
            <person name="Chanderbali A."/>
        </authorList>
    </citation>
    <scope>NUCLEOTIDE SEQUENCE [LARGE SCALE GENOMIC DNA]</scope>
    <source>
        <strain evidence="11">LSX21</strain>
        <tissue evidence="11">Leaf</tissue>
    </source>
</reference>
<feature type="chain" id="PRO_5042840821" evidence="9">
    <location>
        <begin position="27"/>
        <end position="871"/>
    </location>
</feature>
<dbReference type="Gene3D" id="1.10.510.10">
    <property type="entry name" value="Transferase(Phosphotransferase) domain 1"/>
    <property type="match status" value="1"/>
</dbReference>
<dbReference type="Gene3D" id="3.30.200.20">
    <property type="entry name" value="Phosphorylase Kinase, domain 1"/>
    <property type="match status" value="1"/>
</dbReference>
<dbReference type="Proteomes" id="UP001370490">
    <property type="component" value="Unassembled WGS sequence"/>
</dbReference>
<dbReference type="FunFam" id="3.80.10.10:FF:000383">
    <property type="entry name" value="Leucine-rich repeat receptor protein kinase EMS1"/>
    <property type="match status" value="1"/>
</dbReference>
<keyword evidence="3 8" id="KW-0812">Transmembrane</keyword>
<dbReference type="PROSITE" id="PS50011">
    <property type="entry name" value="PROTEIN_KINASE_DOM"/>
    <property type="match status" value="1"/>
</dbReference>
<dbReference type="AlphaFoldDB" id="A0AAN8ZLQ9"/>
<dbReference type="Pfam" id="PF13855">
    <property type="entry name" value="LRR_8"/>
    <property type="match status" value="2"/>
</dbReference>